<reference evidence="3" key="1">
    <citation type="submission" date="2025-08" db="UniProtKB">
        <authorList>
            <consortium name="RefSeq"/>
        </authorList>
    </citation>
    <scope>IDENTIFICATION</scope>
</reference>
<feature type="region of interest" description="Disordered" evidence="1">
    <location>
        <begin position="47"/>
        <end position="93"/>
    </location>
</feature>
<organism evidence="2 3">
    <name type="scientific">Bombus terrestris</name>
    <name type="common">Buff-tailed bumblebee</name>
    <name type="synonym">Apis terrestris</name>
    <dbReference type="NCBI Taxonomy" id="30195"/>
    <lineage>
        <taxon>Eukaryota</taxon>
        <taxon>Metazoa</taxon>
        <taxon>Ecdysozoa</taxon>
        <taxon>Arthropoda</taxon>
        <taxon>Hexapoda</taxon>
        <taxon>Insecta</taxon>
        <taxon>Pterygota</taxon>
        <taxon>Neoptera</taxon>
        <taxon>Endopterygota</taxon>
        <taxon>Hymenoptera</taxon>
        <taxon>Apocrita</taxon>
        <taxon>Aculeata</taxon>
        <taxon>Apoidea</taxon>
        <taxon>Anthophila</taxon>
        <taxon>Apidae</taxon>
        <taxon>Bombus</taxon>
        <taxon>Bombus</taxon>
    </lineage>
</organism>
<name>A0A9C6SP03_BOMTE</name>
<feature type="compositionally biased region" description="Polar residues" evidence="1">
    <location>
        <begin position="1"/>
        <end position="12"/>
    </location>
</feature>
<sequence>MTRPPLNTSKSGNAIDENRKPSNRALKFKKSITTASRKFNSTVKTLDRLVGGADEPEESGDVSKPPEETAEQTVVVESTSSVKTEDGKLTRTAGPCCTCMSQVPGSTGDKKVDEMIDYVHQNLQEAGKALATLGENFEHDSKVEPFNVR</sequence>
<evidence type="ECO:0000256" key="1">
    <source>
        <dbReference type="SAM" id="MobiDB-lite"/>
    </source>
</evidence>
<keyword evidence="2" id="KW-1185">Reference proteome</keyword>
<feature type="region of interest" description="Disordered" evidence="1">
    <location>
        <begin position="1"/>
        <end position="29"/>
    </location>
</feature>
<dbReference type="GeneID" id="100647532"/>
<accession>A0A9C6SP03</accession>
<evidence type="ECO:0000313" key="2">
    <source>
        <dbReference type="Proteomes" id="UP000835206"/>
    </source>
</evidence>
<dbReference type="AlphaFoldDB" id="A0A9C6SP03"/>
<dbReference type="Proteomes" id="UP000835206">
    <property type="component" value="Chromosome 2"/>
</dbReference>
<proteinExistence type="predicted"/>
<gene>
    <name evidence="3" type="primary">LOC100647532</name>
</gene>
<evidence type="ECO:0000313" key="3">
    <source>
        <dbReference type="RefSeq" id="XP_048269258.1"/>
    </source>
</evidence>
<protein>
    <submittedName>
        <fullName evidence="3">Uncharacterized protein LOC100647532 isoform X2</fullName>
    </submittedName>
</protein>
<dbReference type="RefSeq" id="XP_048269258.1">
    <property type="nucleotide sequence ID" value="XM_048413301.1"/>
</dbReference>
<feature type="compositionally biased region" description="Low complexity" evidence="1">
    <location>
        <begin position="71"/>
        <end position="82"/>
    </location>
</feature>